<organism evidence="1 2">
    <name type="scientific">Coprinellus micaceus</name>
    <name type="common">Glistening ink-cap mushroom</name>
    <name type="synonym">Coprinus micaceus</name>
    <dbReference type="NCBI Taxonomy" id="71717"/>
    <lineage>
        <taxon>Eukaryota</taxon>
        <taxon>Fungi</taxon>
        <taxon>Dikarya</taxon>
        <taxon>Basidiomycota</taxon>
        <taxon>Agaricomycotina</taxon>
        <taxon>Agaricomycetes</taxon>
        <taxon>Agaricomycetidae</taxon>
        <taxon>Agaricales</taxon>
        <taxon>Agaricineae</taxon>
        <taxon>Psathyrellaceae</taxon>
        <taxon>Coprinellus</taxon>
    </lineage>
</organism>
<keyword evidence="2" id="KW-1185">Reference proteome</keyword>
<dbReference type="Proteomes" id="UP000298030">
    <property type="component" value="Unassembled WGS sequence"/>
</dbReference>
<sequence length="172" mass="19169">MRLPRGITFRIWVGAHRYWHQFDTWPPGVGDLRDRGSQEISPSLHFPSHPPTVPNHRIFPESTQCLANPMLKALSLRSGIWSPSKSSMRGGGVFLNANTEGKILSRDKSKAHNGAPIYQVRVSGEVAQAIIDSSPTHSSAQEILEEDWVAVDARTVVPRHPKVFLPHMVPLE</sequence>
<evidence type="ECO:0000313" key="2">
    <source>
        <dbReference type="Proteomes" id="UP000298030"/>
    </source>
</evidence>
<dbReference type="EMBL" id="QPFP01000015">
    <property type="protein sequence ID" value="TEB32422.1"/>
    <property type="molecule type" value="Genomic_DNA"/>
</dbReference>
<proteinExistence type="predicted"/>
<name>A0A4Y7TFU8_COPMI</name>
<reference evidence="1 2" key="1">
    <citation type="journal article" date="2019" name="Nat. Ecol. Evol.">
        <title>Megaphylogeny resolves global patterns of mushroom evolution.</title>
        <authorList>
            <person name="Varga T."/>
            <person name="Krizsan K."/>
            <person name="Foldi C."/>
            <person name="Dima B."/>
            <person name="Sanchez-Garcia M."/>
            <person name="Sanchez-Ramirez S."/>
            <person name="Szollosi G.J."/>
            <person name="Szarkandi J.G."/>
            <person name="Papp V."/>
            <person name="Albert L."/>
            <person name="Andreopoulos W."/>
            <person name="Angelini C."/>
            <person name="Antonin V."/>
            <person name="Barry K.W."/>
            <person name="Bougher N.L."/>
            <person name="Buchanan P."/>
            <person name="Buyck B."/>
            <person name="Bense V."/>
            <person name="Catcheside P."/>
            <person name="Chovatia M."/>
            <person name="Cooper J."/>
            <person name="Damon W."/>
            <person name="Desjardin D."/>
            <person name="Finy P."/>
            <person name="Geml J."/>
            <person name="Haridas S."/>
            <person name="Hughes K."/>
            <person name="Justo A."/>
            <person name="Karasinski D."/>
            <person name="Kautmanova I."/>
            <person name="Kiss B."/>
            <person name="Kocsube S."/>
            <person name="Kotiranta H."/>
            <person name="LaButti K.M."/>
            <person name="Lechner B.E."/>
            <person name="Liimatainen K."/>
            <person name="Lipzen A."/>
            <person name="Lukacs Z."/>
            <person name="Mihaltcheva S."/>
            <person name="Morgado L.N."/>
            <person name="Niskanen T."/>
            <person name="Noordeloos M.E."/>
            <person name="Ohm R.A."/>
            <person name="Ortiz-Santana B."/>
            <person name="Ovrebo C."/>
            <person name="Racz N."/>
            <person name="Riley R."/>
            <person name="Savchenko A."/>
            <person name="Shiryaev A."/>
            <person name="Soop K."/>
            <person name="Spirin V."/>
            <person name="Szebenyi C."/>
            <person name="Tomsovsky M."/>
            <person name="Tulloss R.E."/>
            <person name="Uehling J."/>
            <person name="Grigoriev I.V."/>
            <person name="Vagvolgyi C."/>
            <person name="Papp T."/>
            <person name="Martin F.M."/>
            <person name="Miettinen O."/>
            <person name="Hibbett D.S."/>
            <person name="Nagy L.G."/>
        </authorList>
    </citation>
    <scope>NUCLEOTIDE SEQUENCE [LARGE SCALE GENOMIC DNA]</scope>
    <source>
        <strain evidence="1 2">FP101781</strain>
    </source>
</reference>
<gene>
    <name evidence="1" type="ORF">FA13DRAFT_1708986</name>
</gene>
<accession>A0A4Y7TFU8</accession>
<evidence type="ECO:0000313" key="1">
    <source>
        <dbReference type="EMBL" id="TEB32422.1"/>
    </source>
</evidence>
<comment type="caution">
    <text evidence="1">The sequence shown here is derived from an EMBL/GenBank/DDBJ whole genome shotgun (WGS) entry which is preliminary data.</text>
</comment>
<protein>
    <submittedName>
        <fullName evidence="1">Uncharacterized protein</fullName>
    </submittedName>
</protein>
<dbReference type="AlphaFoldDB" id="A0A4Y7TFU8"/>